<proteinExistence type="predicted"/>
<keyword evidence="4" id="KW-0067">ATP-binding</keyword>
<evidence type="ECO:0000313" key="5">
    <source>
        <dbReference type="Proteomes" id="UP001250218"/>
    </source>
</evidence>
<dbReference type="PANTHER" id="PTHR47396:SF1">
    <property type="entry name" value="ATP-DEPENDENT HELICASE IRC3-RELATED"/>
    <property type="match status" value="1"/>
</dbReference>
<dbReference type="InterPro" id="IPR006935">
    <property type="entry name" value="Helicase/UvrB_N"/>
</dbReference>
<dbReference type="RefSeq" id="WP_311843507.1">
    <property type="nucleotide sequence ID" value="NZ_JARQDC010000002.1"/>
</dbReference>
<dbReference type="AlphaFoldDB" id="A0AAW8UBQ2"/>
<dbReference type="GO" id="GO:0016787">
    <property type="term" value="F:hydrolase activity"/>
    <property type="evidence" value="ECO:0007669"/>
    <property type="project" value="InterPro"/>
</dbReference>
<organism evidence="4 5">
    <name type="scientific">Lactococcus lactis</name>
    <dbReference type="NCBI Taxonomy" id="1358"/>
    <lineage>
        <taxon>Bacteria</taxon>
        <taxon>Bacillati</taxon>
        <taxon>Bacillota</taxon>
        <taxon>Bacilli</taxon>
        <taxon>Lactobacillales</taxon>
        <taxon>Streptococcaceae</taxon>
        <taxon>Lactococcus</taxon>
    </lineage>
</organism>
<evidence type="ECO:0000256" key="2">
    <source>
        <dbReference type="SAM" id="MobiDB-lite"/>
    </source>
</evidence>
<feature type="region of interest" description="Disordered" evidence="2">
    <location>
        <begin position="559"/>
        <end position="600"/>
    </location>
</feature>
<reference evidence="4" key="1">
    <citation type="submission" date="2023-03" db="EMBL/GenBank/DDBJ databases">
        <authorList>
            <person name="Shen W."/>
            <person name="Cai J."/>
        </authorList>
    </citation>
    <scope>NUCLEOTIDE SEQUENCE</scope>
    <source>
        <strain evidence="4">Y37</strain>
    </source>
</reference>
<dbReference type="Pfam" id="PF04851">
    <property type="entry name" value="ResIII"/>
    <property type="match status" value="1"/>
</dbReference>
<comment type="caution">
    <text evidence="4">The sequence shown here is derived from an EMBL/GenBank/DDBJ whole genome shotgun (WGS) entry which is preliminary data.</text>
</comment>
<dbReference type="Proteomes" id="UP001250218">
    <property type="component" value="Unassembled WGS sequence"/>
</dbReference>
<dbReference type="GO" id="GO:0006304">
    <property type="term" value="P:DNA modification"/>
    <property type="evidence" value="ECO:0007669"/>
    <property type="project" value="InterPro"/>
</dbReference>
<dbReference type="InterPro" id="IPR014001">
    <property type="entry name" value="Helicase_ATP-bd"/>
</dbReference>
<keyword evidence="4" id="KW-0378">Hydrolase</keyword>
<dbReference type="GO" id="GO:0003677">
    <property type="term" value="F:DNA binding"/>
    <property type="evidence" value="ECO:0007669"/>
    <property type="project" value="InterPro"/>
</dbReference>
<protein>
    <submittedName>
        <fullName evidence="4">DEAD/DEAH box helicase family protein</fullName>
    </submittedName>
</protein>
<gene>
    <name evidence="4" type="ORF">P7I04_04785</name>
</gene>
<keyword evidence="1" id="KW-0742">SOS response</keyword>
<dbReference type="PANTHER" id="PTHR47396">
    <property type="entry name" value="TYPE I RESTRICTION ENZYME ECOKI R PROTEIN"/>
    <property type="match status" value="1"/>
</dbReference>
<feature type="domain" description="Helicase ATP-binding" evidence="3">
    <location>
        <begin position="181"/>
        <end position="346"/>
    </location>
</feature>
<dbReference type="GO" id="GO:0005524">
    <property type="term" value="F:ATP binding"/>
    <property type="evidence" value="ECO:0007669"/>
    <property type="project" value="InterPro"/>
</dbReference>
<dbReference type="Pfam" id="PF13588">
    <property type="entry name" value="HSDR_N_2"/>
    <property type="match status" value="1"/>
</dbReference>
<dbReference type="Gene3D" id="3.40.50.300">
    <property type="entry name" value="P-loop containing nucleotide triphosphate hydrolases"/>
    <property type="match status" value="2"/>
</dbReference>
<evidence type="ECO:0000259" key="3">
    <source>
        <dbReference type="PROSITE" id="PS51192"/>
    </source>
</evidence>
<dbReference type="GO" id="GO:0005829">
    <property type="term" value="C:cytosol"/>
    <property type="evidence" value="ECO:0007669"/>
    <property type="project" value="TreeGrafter"/>
</dbReference>
<evidence type="ECO:0000313" key="4">
    <source>
        <dbReference type="EMBL" id="MDT2945355.1"/>
    </source>
</evidence>
<dbReference type="InterPro" id="IPR029464">
    <property type="entry name" value="HSDR_N"/>
</dbReference>
<dbReference type="PROSITE" id="PS51192">
    <property type="entry name" value="HELICASE_ATP_BIND_1"/>
    <property type="match status" value="1"/>
</dbReference>
<dbReference type="Gene3D" id="3.90.1570.30">
    <property type="match status" value="1"/>
</dbReference>
<dbReference type="EMBL" id="JARQDL010000003">
    <property type="protein sequence ID" value="MDT2945355.1"/>
    <property type="molecule type" value="Genomic_DNA"/>
</dbReference>
<accession>A0AAW8UBQ2</accession>
<dbReference type="CDD" id="cd18032">
    <property type="entry name" value="DEXHc_RE_I_III_res"/>
    <property type="match status" value="1"/>
</dbReference>
<dbReference type="CDD" id="cd18799">
    <property type="entry name" value="SF2_C_EcoAI-like"/>
    <property type="match status" value="1"/>
</dbReference>
<feature type="compositionally biased region" description="Acidic residues" evidence="2">
    <location>
        <begin position="559"/>
        <end position="570"/>
    </location>
</feature>
<dbReference type="GO" id="GO:0004386">
    <property type="term" value="F:helicase activity"/>
    <property type="evidence" value="ECO:0007669"/>
    <property type="project" value="UniProtKB-KW"/>
</dbReference>
<keyword evidence="4" id="KW-0347">Helicase</keyword>
<keyword evidence="1" id="KW-0227">DNA damage</keyword>
<dbReference type="SUPFAM" id="SSF52540">
    <property type="entry name" value="P-loop containing nucleoside triphosphate hydrolases"/>
    <property type="match status" value="2"/>
</dbReference>
<keyword evidence="4" id="KW-0547">Nucleotide-binding</keyword>
<dbReference type="InterPro" id="IPR027417">
    <property type="entry name" value="P-loop_NTPase"/>
</dbReference>
<name>A0AAW8UBQ2_9LACT</name>
<sequence>MNDYLTPKHKMTEEDIKVNFITPALERQGWKNGKDILYEKSFTDGRIEVHGERATRNKQKFTDYLLYYKKNFPIAVVEAKDNNHSVGSGMQQAINYAEILDVPFAYASNGDGFVEHDRITGKETSIEIDEFPTKEELWQRYINQAKVTEEQQLVINEPYYYEMGAKEPRYYQRIAINRTVNAVAEGKKRIMFVMATGTGKTFTAFQIIHRLMKSGLKKRVLFLADRNILVDQTLINDFRPFGNIMTKIDQKLLNTPETLNSYEIYLGLYQQLAGEDGTETHYEKFGSDFFDLIVIDEAHRGSAKEESNWRKILEFFGSATQIGMTATPKEDGATSNAKYFGNPVYTYSLKQGIEDGFLAPYRVIRVNMDVDVDGYRPEKGKIDVKGELIDDRIYNRKDFDKNLVIEDRTLKVAKYVSDYLKDRDSRFEKSIFFCIDIDHAERMRQALVNENTDLTRIDSRYVMRITGDNAEGKAQLDNFIDPESRYPTHVTTSKLLTTGVDAKTCKIIVLDANIGSMTEFKQIIGRGTRLDLERGKEFFTIIDFRGVTNLFADPDFDGEPVDIIDGDDGETPSIDNGEKPPKNGNNGDDNSDDGGEPPTKYYVNDKEVKIVNDQVQVIDANGKLVTESLTDYTRKNILGEYATLDKFIQAWSNSSKKQAIIDELEVKGVFLSEIRRKEHISITEIDDFDLLLQLAYGQKALTKAERINNVKKQGYLYKYSDEAREVLEVLLDKYMSSGIKDVENISILRLSEFDKFGGMHNIIFKKFGGKENYTMAVIGLENAIYAAA</sequence>
<dbReference type="Pfam" id="PF08463">
    <property type="entry name" value="EcoEI_R_C"/>
    <property type="match status" value="1"/>
</dbReference>
<dbReference type="SMART" id="SM00487">
    <property type="entry name" value="DEXDc"/>
    <property type="match status" value="1"/>
</dbReference>
<dbReference type="InterPro" id="IPR013670">
    <property type="entry name" value="EcoEI_R_C_dom"/>
</dbReference>
<dbReference type="NCBIfam" id="NF046051">
    <property type="entry name" value="restrict_EcoAI"/>
    <property type="match status" value="1"/>
</dbReference>
<evidence type="ECO:0000256" key="1">
    <source>
        <dbReference type="ARBA" id="ARBA00023236"/>
    </source>
</evidence>
<dbReference type="InterPro" id="IPR050742">
    <property type="entry name" value="Helicase_Restrict-Modif_Enz"/>
</dbReference>
<dbReference type="GO" id="GO:0009432">
    <property type="term" value="P:SOS response"/>
    <property type="evidence" value="ECO:0007669"/>
    <property type="project" value="UniProtKB-KW"/>
</dbReference>